<accession>A0A1I5R2L3</accession>
<organism evidence="1 2">
    <name type="scientific">Ectopseudomonas toyotomiensis</name>
    <dbReference type="NCBI Taxonomy" id="554344"/>
    <lineage>
        <taxon>Bacteria</taxon>
        <taxon>Pseudomonadati</taxon>
        <taxon>Pseudomonadota</taxon>
        <taxon>Gammaproteobacteria</taxon>
        <taxon>Pseudomonadales</taxon>
        <taxon>Pseudomonadaceae</taxon>
        <taxon>Ectopseudomonas</taxon>
    </lineage>
</organism>
<keyword evidence="2" id="KW-1185">Reference proteome</keyword>
<dbReference type="EMBL" id="FOXK01000003">
    <property type="protein sequence ID" value="SFP52725.1"/>
    <property type="molecule type" value="Genomic_DNA"/>
</dbReference>
<proteinExistence type="predicted"/>
<gene>
    <name evidence="1" type="ORF">SAMN05216177_103258</name>
</gene>
<dbReference type="RefSeq" id="WP_045736461.1">
    <property type="nucleotide sequence ID" value="NZ_FOXK01000003.1"/>
</dbReference>
<protein>
    <submittedName>
        <fullName evidence="1">Uncharacterized protein</fullName>
    </submittedName>
</protein>
<dbReference type="Proteomes" id="UP000182025">
    <property type="component" value="Unassembled WGS sequence"/>
</dbReference>
<sequence>MNKEPRFLPPKGLDMLHLASTDGHSCVIYRIDPADGKPGSIIPDRFRKQAVGEGCDVVGLNLNDEGGGAGPTKEDLILAAITAVMERQAPDELEGDGRAKLAAVSKQVGFKVTKVQYEAAWPKFVESLGAGDKDEDDDGVDD</sequence>
<name>A0A1I5R2L3_9GAMM</name>
<reference evidence="2" key="1">
    <citation type="submission" date="2016-10" db="EMBL/GenBank/DDBJ databases">
        <authorList>
            <person name="Varghese N."/>
            <person name="Submissions S."/>
        </authorList>
    </citation>
    <scope>NUCLEOTIDE SEQUENCE [LARGE SCALE GENOMIC DNA]</scope>
    <source>
        <strain evidence="2">JCM 15604</strain>
    </source>
</reference>
<dbReference type="AlphaFoldDB" id="A0A1I5R2L3"/>
<evidence type="ECO:0000313" key="2">
    <source>
        <dbReference type="Proteomes" id="UP000182025"/>
    </source>
</evidence>
<evidence type="ECO:0000313" key="1">
    <source>
        <dbReference type="EMBL" id="SFP52725.1"/>
    </source>
</evidence>
<dbReference type="OrthoDB" id="6925497at2"/>